<evidence type="ECO:0000256" key="2">
    <source>
        <dbReference type="ARBA" id="ARBA00023315"/>
    </source>
</evidence>
<protein>
    <submittedName>
        <fullName evidence="4">Putative GNAT family N-acyltransferase</fullName>
    </submittedName>
</protein>
<dbReference type="InterPro" id="IPR000182">
    <property type="entry name" value="GNAT_dom"/>
</dbReference>
<dbReference type="InterPro" id="IPR057691">
    <property type="entry name" value="DUF7931"/>
</dbReference>
<comment type="caution">
    <text evidence="4">The sequence shown here is derived from an EMBL/GenBank/DDBJ whole genome shotgun (WGS) entry which is preliminary data.</text>
</comment>
<dbReference type="InterPro" id="IPR050832">
    <property type="entry name" value="Bact_Acetyltransf"/>
</dbReference>
<evidence type="ECO:0000313" key="5">
    <source>
        <dbReference type="Proteomes" id="UP000294980"/>
    </source>
</evidence>
<dbReference type="SUPFAM" id="SSF55729">
    <property type="entry name" value="Acyl-CoA N-acyltransferases (Nat)"/>
    <property type="match status" value="1"/>
</dbReference>
<sequence>MSAEPLSLRQADWDRDQGILRTLRETVFVQEQGVPADIEWDGKDAAAAHAIAELGDRPVACGRLMPDGKIGRMAVLPEARNRGIGARIMTALIDQAMRRGLRTVYLHAQSHAAGFYSRQAFVQEGDTFVEAGIEHVAMRRELDYTACRIDVVPVSYPQPFAALAIALASTARRHLDILSPALDAQVFDNDALVSAMTALVRQTRDSRVRILVGDAEAVTSRGHRLLTLARRLPSSLHLRHLPEHPDWRGHSAVIRDRDGVLIAPAEDRDNGFFRIDDRAGGARHSDAFSELWRHASAHPGFRSLTL</sequence>
<keyword evidence="1 4" id="KW-0808">Transferase</keyword>
<feature type="domain" description="N-acetyltransferase" evidence="3">
    <location>
        <begin position="6"/>
        <end position="143"/>
    </location>
</feature>
<dbReference type="Pfam" id="PF13673">
    <property type="entry name" value="Acetyltransf_10"/>
    <property type="match status" value="1"/>
</dbReference>
<accession>A0A4R2L6I3</accession>
<evidence type="ECO:0000313" key="4">
    <source>
        <dbReference type="EMBL" id="TCO78268.1"/>
    </source>
</evidence>
<reference evidence="4 5" key="1">
    <citation type="submission" date="2019-03" db="EMBL/GenBank/DDBJ databases">
        <title>Genomic Encyclopedia of Type Strains, Phase IV (KMG-IV): sequencing the most valuable type-strain genomes for metagenomic binning, comparative biology and taxonomic classification.</title>
        <authorList>
            <person name="Goeker M."/>
        </authorList>
    </citation>
    <scope>NUCLEOTIDE SEQUENCE [LARGE SCALE GENOMIC DNA]</scope>
    <source>
        <strain evidence="4 5">DSM 23344</strain>
    </source>
</reference>
<organism evidence="4 5">
    <name type="scientific">Chromatocurvus halotolerans</name>
    <dbReference type="NCBI Taxonomy" id="1132028"/>
    <lineage>
        <taxon>Bacteria</taxon>
        <taxon>Pseudomonadati</taxon>
        <taxon>Pseudomonadota</taxon>
        <taxon>Gammaproteobacteria</taxon>
        <taxon>Cellvibrionales</taxon>
        <taxon>Halieaceae</taxon>
        <taxon>Chromatocurvus</taxon>
    </lineage>
</organism>
<keyword evidence="2 4" id="KW-0012">Acyltransferase</keyword>
<dbReference type="PROSITE" id="PS51186">
    <property type="entry name" value="GNAT"/>
    <property type="match status" value="1"/>
</dbReference>
<evidence type="ECO:0000259" key="3">
    <source>
        <dbReference type="PROSITE" id="PS51186"/>
    </source>
</evidence>
<gene>
    <name evidence="4" type="ORF">EV688_10181</name>
</gene>
<keyword evidence="5" id="KW-1185">Reference proteome</keyword>
<evidence type="ECO:0000256" key="1">
    <source>
        <dbReference type="ARBA" id="ARBA00022679"/>
    </source>
</evidence>
<proteinExistence type="predicted"/>
<dbReference type="Gene3D" id="3.40.630.30">
    <property type="match status" value="1"/>
</dbReference>
<dbReference type="GO" id="GO:0016747">
    <property type="term" value="F:acyltransferase activity, transferring groups other than amino-acyl groups"/>
    <property type="evidence" value="ECO:0007669"/>
    <property type="project" value="InterPro"/>
</dbReference>
<name>A0A4R2L6I3_9GAMM</name>
<dbReference type="RefSeq" id="WP_162883845.1">
    <property type="nucleotide sequence ID" value="NZ_QQSW01000006.1"/>
</dbReference>
<dbReference type="PANTHER" id="PTHR43877">
    <property type="entry name" value="AMINOALKYLPHOSPHONATE N-ACETYLTRANSFERASE-RELATED-RELATED"/>
    <property type="match status" value="1"/>
</dbReference>
<dbReference type="Proteomes" id="UP000294980">
    <property type="component" value="Unassembled WGS sequence"/>
</dbReference>
<dbReference type="Pfam" id="PF25559">
    <property type="entry name" value="DUF7931"/>
    <property type="match status" value="1"/>
</dbReference>
<dbReference type="AlphaFoldDB" id="A0A4R2L6I3"/>
<dbReference type="CDD" id="cd04301">
    <property type="entry name" value="NAT_SF"/>
    <property type="match status" value="1"/>
</dbReference>
<dbReference type="EMBL" id="SLWX01000001">
    <property type="protein sequence ID" value="TCO78268.1"/>
    <property type="molecule type" value="Genomic_DNA"/>
</dbReference>
<dbReference type="InterPro" id="IPR016181">
    <property type="entry name" value="Acyl_CoA_acyltransferase"/>
</dbReference>